<comment type="similarity">
    <text evidence="10">Belongs to the acyltransferase CrtO family.</text>
</comment>
<dbReference type="InterPro" id="IPR044021">
    <property type="entry name" value="CrtO"/>
</dbReference>
<evidence type="ECO:0000256" key="3">
    <source>
        <dbReference type="ARBA" id="ARBA00022679"/>
    </source>
</evidence>
<keyword evidence="3" id="KW-0808">Transferase</keyword>
<evidence type="ECO:0000256" key="2">
    <source>
        <dbReference type="ARBA" id="ARBA00022475"/>
    </source>
</evidence>
<dbReference type="Pfam" id="PF18927">
    <property type="entry name" value="CrtO"/>
    <property type="match status" value="1"/>
</dbReference>
<gene>
    <name evidence="13" type="ORF">US28_C0012G0024</name>
</gene>
<evidence type="ECO:0000256" key="9">
    <source>
        <dbReference type="ARBA" id="ARBA00023588"/>
    </source>
</evidence>
<comment type="pathway">
    <text evidence="9">Carotenoid biosynthesis; staphyloxanthin biosynthesis; staphyloxanthin from farnesyl diphosphate: step 5/5.</text>
</comment>
<dbReference type="GO" id="GO:0005886">
    <property type="term" value="C:plasma membrane"/>
    <property type="evidence" value="ECO:0007669"/>
    <property type="project" value="UniProtKB-SubCell"/>
</dbReference>
<evidence type="ECO:0000256" key="6">
    <source>
        <dbReference type="ARBA" id="ARBA00022989"/>
    </source>
</evidence>
<keyword evidence="2" id="KW-1003">Cell membrane</keyword>
<keyword evidence="5" id="KW-0732">Signal</keyword>
<protein>
    <recommendedName>
        <fullName evidence="11">Glycosyl-4,4'-diaponeurosporenoate acyltransferase</fullName>
    </recommendedName>
</protein>
<evidence type="ECO:0000256" key="7">
    <source>
        <dbReference type="ARBA" id="ARBA00023136"/>
    </source>
</evidence>
<dbReference type="GO" id="GO:0016746">
    <property type="term" value="F:acyltransferase activity"/>
    <property type="evidence" value="ECO:0007669"/>
    <property type="project" value="UniProtKB-KW"/>
</dbReference>
<proteinExistence type="inferred from homology"/>
<reference evidence="13 14" key="1">
    <citation type="journal article" date="2015" name="Nature">
        <title>rRNA introns, odd ribosomes, and small enigmatic genomes across a large radiation of phyla.</title>
        <authorList>
            <person name="Brown C.T."/>
            <person name="Hug L.A."/>
            <person name="Thomas B.C."/>
            <person name="Sharon I."/>
            <person name="Castelle C.J."/>
            <person name="Singh A."/>
            <person name="Wilkins M.J."/>
            <person name="Williams K.H."/>
            <person name="Banfield J.F."/>
        </authorList>
    </citation>
    <scope>NUCLEOTIDE SEQUENCE [LARGE SCALE GENOMIC DNA]</scope>
</reference>
<name>A0A0G0FCM6_9BACT</name>
<organism evidence="13 14">
    <name type="scientific">Candidatus Daviesbacteria bacterium GW2011_GWA1_36_8</name>
    <dbReference type="NCBI Taxonomy" id="1618417"/>
    <lineage>
        <taxon>Bacteria</taxon>
        <taxon>Candidatus Daviesiibacteriota</taxon>
    </lineage>
</organism>
<dbReference type="Proteomes" id="UP000034448">
    <property type="component" value="Unassembled WGS sequence"/>
</dbReference>
<evidence type="ECO:0000313" key="14">
    <source>
        <dbReference type="Proteomes" id="UP000034448"/>
    </source>
</evidence>
<evidence type="ECO:0000313" key="13">
    <source>
        <dbReference type="EMBL" id="KKQ15687.1"/>
    </source>
</evidence>
<dbReference type="AlphaFoldDB" id="A0A0G0FCM6"/>
<accession>A0A0G0FCM6</accession>
<evidence type="ECO:0000256" key="1">
    <source>
        <dbReference type="ARBA" id="ARBA00004162"/>
    </source>
</evidence>
<dbReference type="EMBL" id="LBSJ01000012">
    <property type="protein sequence ID" value="KKQ15687.1"/>
    <property type="molecule type" value="Genomic_DNA"/>
</dbReference>
<keyword evidence="6" id="KW-1133">Transmembrane helix</keyword>
<sequence>MFSPESLVKWYFTPKPFEKDGKVYEQLGIKHLEKLVVMIGTHFNSTHYFLKDFSISSLTHYEMNTRFFESTHLKGFGALVVAAVIVSPLTREGAAIAIAGAGMNLALVALQRYNRSRIYSIYDRKGLDH</sequence>
<dbReference type="UniPathway" id="UPA00029">
    <property type="reaction ID" value="UER00560"/>
</dbReference>
<comment type="function">
    <text evidence="12">Catalyzes the acylation of glycosyl-4,4'-diaponeurosporenoate, i.e. the esterification of glucose at the C6'' position with the carboxyl group of the C(15) fatty acid 12-methyltetradecanoic acid, to yield staphyloxanthin. This is the last step in the biosynthesis of this orange pigment, present in most staphylococci strains.</text>
</comment>
<keyword evidence="4" id="KW-0812">Transmembrane</keyword>
<evidence type="ECO:0000256" key="10">
    <source>
        <dbReference type="ARBA" id="ARBA00023603"/>
    </source>
</evidence>
<evidence type="ECO:0000256" key="12">
    <source>
        <dbReference type="ARBA" id="ARBA00025324"/>
    </source>
</evidence>
<keyword evidence="7" id="KW-0472">Membrane</keyword>
<evidence type="ECO:0000256" key="11">
    <source>
        <dbReference type="ARBA" id="ARBA00023667"/>
    </source>
</evidence>
<comment type="caution">
    <text evidence="13">The sequence shown here is derived from an EMBL/GenBank/DDBJ whole genome shotgun (WGS) entry which is preliminary data.</text>
</comment>
<comment type="subcellular location">
    <subcellularLocation>
        <location evidence="1">Cell membrane</location>
        <topology evidence="1">Single-pass membrane protein</topology>
    </subcellularLocation>
</comment>
<evidence type="ECO:0000256" key="8">
    <source>
        <dbReference type="ARBA" id="ARBA00023315"/>
    </source>
</evidence>
<evidence type="ECO:0000256" key="4">
    <source>
        <dbReference type="ARBA" id="ARBA00022692"/>
    </source>
</evidence>
<evidence type="ECO:0000256" key="5">
    <source>
        <dbReference type="ARBA" id="ARBA00022729"/>
    </source>
</evidence>
<keyword evidence="8" id="KW-0012">Acyltransferase</keyword>